<evidence type="ECO:0000313" key="2">
    <source>
        <dbReference type="EMBL" id="TWI87767.1"/>
    </source>
</evidence>
<comment type="caution">
    <text evidence="2">The sequence shown here is derived from an EMBL/GenBank/DDBJ whole genome shotgun (WGS) entry which is preliminary data.</text>
</comment>
<dbReference type="EMBL" id="VLLG01000003">
    <property type="protein sequence ID" value="TWI87767.1"/>
    <property type="molecule type" value="Genomic_DNA"/>
</dbReference>
<dbReference type="Proteomes" id="UP000316778">
    <property type="component" value="Unassembled WGS sequence"/>
</dbReference>
<accession>A0A562T259</accession>
<protein>
    <submittedName>
        <fullName evidence="2">Uncharacterized protein</fullName>
    </submittedName>
</protein>
<keyword evidence="1" id="KW-0812">Transmembrane</keyword>
<organism evidence="2 3">
    <name type="scientific">Chitinophaga japonensis</name>
    <name type="common">Flexibacter japonensis</name>
    <dbReference type="NCBI Taxonomy" id="104662"/>
    <lineage>
        <taxon>Bacteria</taxon>
        <taxon>Pseudomonadati</taxon>
        <taxon>Bacteroidota</taxon>
        <taxon>Chitinophagia</taxon>
        <taxon>Chitinophagales</taxon>
        <taxon>Chitinophagaceae</taxon>
        <taxon>Chitinophaga</taxon>
    </lineage>
</organism>
<name>A0A562T259_CHIJA</name>
<evidence type="ECO:0000256" key="1">
    <source>
        <dbReference type="SAM" id="Phobius"/>
    </source>
</evidence>
<dbReference type="AlphaFoldDB" id="A0A562T259"/>
<feature type="transmembrane region" description="Helical" evidence="1">
    <location>
        <begin position="104"/>
        <end position="125"/>
    </location>
</feature>
<evidence type="ECO:0000313" key="3">
    <source>
        <dbReference type="Proteomes" id="UP000316778"/>
    </source>
</evidence>
<proteinExistence type="predicted"/>
<reference evidence="2 3" key="1">
    <citation type="journal article" date="2013" name="Stand. Genomic Sci.">
        <title>Genomic Encyclopedia of Type Strains, Phase I: The one thousand microbial genomes (KMG-I) project.</title>
        <authorList>
            <person name="Kyrpides N.C."/>
            <person name="Woyke T."/>
            <person name="Eisen J.A."/>
            <person name="Garrity G."/>
            <person name="Lilburn T.G."/>
            <person name="Beck B.J."/>
            <person name="Whitman W.B."/>
            <person name="Hugenholtz P."/>
            <person name="Klenk H.P."/>
        </authorList>
    </citation>
    <scope>NUCLEOTIDE SEQUENCE [LARGE SCALE GENOMIC DNA]</scope>
    <source>
        <strain evidence="2 3">DSM 13484</strain>
    </source>
</reference>
<dbReference type="RefSeq" id="WP_145712170.1">
    <property type="nucleotide sequence ID" value="NZ_BAAAFY010000001.1"/>
</dbReference>
<keyword evidence="1" id="KW-0472">Membrane</keyword>
<sequence>MKQFLRRKLDELQKYFKRKKRRAPRPWEPFDLGRYHDLLNARQHGLTSQDENDYIDREGLRNADAFTLYQDFKETLEKQGEKVFSIIDYFDRERLKVQRRRKKLALAGVLVAVCVFGAAAFNKFYKIVPREQRRTKYFALQLPLHQIADSIEHHYGMEVIFDVEEIKYFYHTYKLDSTQALAVILTDISGSSNIQFYVDAEGRLHFRKKSIMEMKLGYPRIKKQPE</sequence>
<keyword evidence="1" id="KW-1133">Transmembrane helix</keyword>
<gene>
    <name evidence="2" type="ORF">LX66_1838</name>
</gene>
<keyword evidence="3" id="KW-1185">Reference proteome</keyword>